<evidence type="ECO:0000259" key="6">
    <source>
        <dbReference type="PROSITE" id="PS50931"/>
    </source>
</evidence>
<dbReference type="Gene3D" id="1.10.10.10">
    <property type="entry name" value="Winged helix-like DNA-binding domain superfamily/Winged helix DNA-binding domain"/>
    <property type="match status" value="1"/>
</dbReference>
<dbReference type="GO" id="GO:0032993">
    <property type="term" value="C:protein-DNA complex"/>
    <property type="evidence" value="ECO:0007669"/>
    <property type="project" value="TreeGrafter"/>
</dbReference>
<dbReference type="Gene3D" id="3.40.190.10">
    <property type="entry name" value="Periplasmic binding protein-like II"/>
    <property type="match status" value="2"/>
</dbReference>
<gene>
    <name evidence="7" type="ORF">SHEWBE_4198</name>
</gene>
<dbReference type="RefSeq" id="WP_112353791.1">
    <property type="nucleotide sequence ID" value="NZ_LS483452.1"/>
</dbReference>
<name>A0A330M7L1_9GAMM</name>
<dbReference type="InterPro" id="IPR000847">
    <property type="entry name" value="LysR_HTH_N"/>
</dbReference>
<proteinExistence type="inferred from homology"/>
<dbReference type="KEGG" id="sbk:SHEWBE_4198"/>
<keyword evidence="5" id="KW-0804">Transcription</keyword>
<dbReference type="EMBL" id="LS483452">
    <property type="protein sequence ID" value="SQH78158.1"/>
    <property type="molecule type" value="Genomic_DNA"/>
</dbReference>
<dbReference type="SUPFAM" id="SSF53850">
    <property type="entry name" value="Periplasmic binding protein-like II"/>
    <property type="match status" value="1"/>
</dbReference>
<dbReference type="AlphaFoldDB" id="A0A330M7L1"/>
<dbReference type="OrthoDB" id="9803735at2"/>
<dbReference type="CDD" id="cd05466">
    <property type="entry name" value="PBP2_LTTR_substrate"/>
    <property type="match status" value="1"/>
</dbReference>
<dbReference type="GO" id="GO:0003700">
    <property type="term" value="F:DNA-binding transcription factor activity"/>
    <property type="evidence" value="ECO:0007669"/>
    <property type="project" value="InterPro"/>
</dbReference>
<feature type="domain" description="HTH lysR-type" evidence="6">
    <location>
        <begin position="1"/>
        <end position="58"/>
    </location>
</feature>
<accession>A0A330M7L1</accession>
<dbReference type="Proteomes" id="UP000250123">
    <property type="component" value="Chromosome SHEWBE"/>
</dbReference>
<dbReference type="FunFam" id="1.10.10.10:FF:000001">
    <property type="entry name" value="LysR family transcriptional regulator"/>
    <property type="match status" value="1"/>
</dbReference>
<dbReference type="PRINTS" id="PR00039">
    <property type="entry name" value="HTHLYSR"/>
</dbReference>
<dbReference type="PANTHER" id="PTHR30346:SF26">
    <property type="entry name" value="HYDROGEN PEROXIDE-INDUCIBLE GENES ACTIVATOR"/>
    <property type="match status" value="1"/>
</dbReference>
<dbReference type="Pfam" id="PF00126">
    <property type="entry name" value="HTH_1"/>
    <property type="match status" value="1"/>
</dbReference>
<sequence>MNLRSLSYFVAVVERGSISGAAKECFVSQPSISAAISQLETRLETQLFHRHGRGVSPTDSGLRLYPLAQKLLNESQAIESLFKQAQQQTPFRLGLVRSLGVHRMSGLLKDFTHTCADMELTLVEANEDAQARIITTSDLTRGEDFYPIWHDDYLLAIPSSFSLSLQTQIRLQDLDQQAFIHRAPCEALSSLQQLMDLEGIQVQVRARIQTVEYAVGLVAAGLGIALVPALPALLEQRNITFRPLQDIELKRTVGLALPRDARLNEQQVQLLKICKKPRHQAINDQKKYQ</sequence>
<dbReference type="Pfam" id="PF03466">
    <property type="entry name" value="LysR_substrate"/>
    <property type="match status" value="1"/>
</dbReference>
<dbReference type="PANTHER" id="PTHR30346">
    <property type="entry name" value="TRANSCRIPTIONAL DUAL REGULATOR HCAR-RELATED"/>
    <property type="match status" value="1"/>
</dbReference>
<dbReference type="InterPro" id="IPR005119">
    <property type="entry name" value="LysR_subst-bd"/>
</dbReference>
<organism evidence="7 8">
    <name type="scientific">Shewanella benthica</name>
    <dbReference type="NCBI Taxonomy" id="43661"/>
    <lineage>
        <taxon>Bacteria</taxon>
        <taxon>Pseudomonadati</taxon>
        <taxon>Pseudomonadota</taxon>
        <taxon>Gammaproteobacteria</taxon>
        <taxon>Alteromonadales</taxon>
        <taxon>Shewanellaceae</taxon>
        <taxon>Shewanella</taxon>
    </lineage>
</organism>
<evidence type="ECO:0000256" key="4">
    <source>
        <dbReference type="ARBA" id="ARBA00023159"/>
    </source>
</evidence>
<dbReference type="InterPro" id="IPR036388">
    <property type="entry name" value="WH-like_DNA-bd_sf"/>
</dbReference>
<evidence type="ECO:0000256" key="3">
    <source>
        <dbReference type="ARBA" id="ARBA00023125"/>
    </source>
</evidence>
<dbReference type="SUPFAM" id="SSF46785">
    <property type="entry name" value="Winged helix' DNA-binding domain"/>
    <property type="match status" value="1"/>
</dbReference>
<evidence type="ECO:0000313" key="7">
    <source>
        <dbReference type="EMBL" id="SQH78158.1"/>
    </source>
</evidence>
<evidence type="ECO:0000256" key="1">
    <source>
        <dbReference type="ARBA" id="ARBA00009437"/>
    </source>
</evidence>
<evidence type="ECO:0000313" key="8">
    <source>
        <dbReference type="Proteomes" id="UP000250123"/>
    </source>
</evidence>
<keyword evidence="3" id="KW-0238">DNA-binding</keyword>
<protein>
    <submittedName>
        <fullName evidence="7">Transcriptional regulator</fullName>
    </submittedName>
</protein>
<evidence type="ECO:0000256" key="5">
    <source>
        <dbReference type="ARBA" id="ARBA00023163"/>
    </source>
</evidence>
<keyword evidence="4" id="KW-0010">Activator</keyword>
<evidence type="ECO:0000256" key="2">
    <source>
        <dbReference type="ARBA" id="ARBA00023015"/>
    </source>
</evidence>
<dbReference type="GO" id="GO:0003677">
    <property type="term" value="F:DNA binding"/>
    <property type="evidence" value="ECO:0007669"/>
    <property type="project" value="UniProtKB-KW"/>
</dbReference>
<comment type="similarity">
    <text evidence="1">Belongs to the LysR transcriptional regulatory family.</text>
</comment>
<dbReference type="PROSITE" id="PS50931">
    <property type="entry name" value="HTH_LYSR"/>
    <property type="match status" value="1"/>
</dbReference>
<reference evidence="8" key="1">
    <citation type="submission" date="2018-06" db="EMBL/GenBank/DDBJ databases">
        <authorList>
            <person name="Cea G.-C."/>
            <person name="William W."/>
        </authorList>
    </citation>
    <scope>NUCLEOTIDE SEQUENCE [LARGE SCALE GENOMIC DNA]</scope>
    <source>
        <strain evidence="8">DB21MT-2</strain>
    </source>
</reference>
<keyword evidence="2" id="KW-0805">Transcription regulation</keyword>
<dbReference type="InterPro" id="IPR036390">
    <property type="entry name" value="WH_DNA-bd_sf"/>
</dbReference>